<keyword evidence="3" id="KW-0479">Metal-binding</keyword>
<dbReference type="GO" id="GO:0071031">
    <property type="term" value="P:nuclear mRNA surveillance of mRNA 3'-end processing"/>
    <property type="evidence" value="ECO:0007669"/>
    <property type="project" value="TreeGrafter"/>
</dbReference>
<feature type="region of interest" description="Disordered" evidence="9">
    <location>
        <begin position="1"/>
        <end position="161"/>
    </location>
</feature>
<feature type="compositionally biased region" description="Acidic residues" evidence="9">
    <location>
        <begin position="420"/>
        <end position="429"/>
    </location>
</feature>
<keyword evidence="2" id="KW-0507">mRNA processing</keyword>
<keyword evidence="12" id="KW-1185">Reference proteome</keyword>
<dbReference type="Gene3D" id="4.10.60.10">
    <property type="entry name" value="Zinc finger, CCHC-type"/>
    <property type="match status" value="2"/>
</dbReference>
<evidence type="ECO:0000256" key="4">
    <source>
        <dbReference type="ARBA" id="ARBA00022737"/>
    </source>
</evidence>
<feature type="compositionally biased region" description="Polar residues" evidence="9">
    <location>
        <begin position="1"/>
        <end position="13"/>
    </location>
</feature>
<dbReference type="GO" id="GO:0008270">
    <property type="term" value="F:zinc ion binding"/>
    <property type="evidence" value="ECO:0007669"/>
    <property type="project" value="UniProtKB-KW"/>
</dbReference>
<comment type="subcellular location">
    <subcellularLocation>
        <location evidence="1">Nucleus</location>
    </subcellularLocation>
</comment>
<protein>
    <recommendedName>
        <fullName evidence="10">CCHC-type domain-containing protein</fullName>
    </recommendedName>
</protein>
<feature type="compositionally biased region" description="Basic and acidic residues" evidence="9">
    <location>
        <begin position="549"/>
        <end position="563"/>
    </location>
</feature>
<dbReference type="PANTHER" id="PTHR46543:SF1">
    <property type="entry name" value="ZINC FINGER CCHC DOMAIN-CONTAINING PROTEIN 7"/>
    <property type="match status" value="1"/>
</dbReference>
<dbReference type="GO" id="GO:0006397">
    <property type="term" value="P:mRNA processing"/>
    <property type="evidence" value="ECO:0007669"/>
    <property type="project" value="UniProtKB-KW"/>
</dbReference>
<proteinExistence type="predicted"/>
<evidence type="ECO:0000256" key="6">
    <source>
        <dbReference type="ARBA" id="ARBA00022833"/>
    </source>
</evidence>
<feature type="compositionally biased region" description="Polar residues" evidence="9">
    <location>
        <begin position="477"/>
        <end position="486"/>
    </location>
</feature>
<evidence type="ECO:0000313" key="12">
    <source>
        <dbReference type="Proteomes" id="UP001355207"/>
    </source>
</evidence>
<dbReference type="InterPro" id="IPR036875">
    <property type="entry name" value="Znf_CCHC_sf"/>
</dbReference>
<dbReference type="PANTHER" id="PTHR46543">
    <property type="entry name" value="ZINC FINGER CCHC DOMAIN-CONTAINING PROTEIN 7"/>
    <property type="match status" value="1"/>
</dbReference>
<evidence type="ECO:0000256" key="2">
    <source>
        <dbReference type="ARBA" id="ARBA00022664"/>
    </source>
</evidence>
<organism evidence="11 12">
    <name type="scientific">Kwoniella dendrophila CBS 6074</name>
    <dbReference type="NCBI Taxonomy" id="1295534"/>
    <lineage>
        <taxon>Eukaryota</taxon>
        <taxon>Fungi</taxon>
        <taxon>Dikarya</taxon>
        <taxon>Basidiomycota</taxon>
        <taxon>Agaricomycotina</taxon>
        <taxon>Tremellomycetes</taxon>
        <taxon>Tremellales</taxon>
        <taxon>Cryptococcaceae</taxon>
        <taxon>Kwoniella</taxon>
    </lineage>
</organism>
<feature type="compositionally biased region" description="Low complexity" evidence="9">
    <location>
        <begin position="635"/>
        <end position="653"/>
    </location>
</feature>
<dbReference type="InterPro" id="IPR001878">
    <property type="entry name" value="Znf_CCHC"/>
</dbReference>
<dbReference type="Proteomes" id="UP001355207">
    <property type="component" value="Chromosome 5"/>
</dbReference>
<feature type="compositionally biased region" description="Low complexity" evidence="9">
    <location>
        <begin position="747"/>
        <end position="758"/>
    </location>
</feature>
<feature type="region of interest" description="Disordered" evidence="9">
    <location>
        <begin position="401"/>
        <end position="835"/>
    </location>
</feature>
<evidence type="ECO:0000256" key="3">
    <source>
        <dbReference type="ARBA" id="ARBA00022723"/>
    </source>
</evidence>
<dbReference type="SUPFAM" id="SSF57756">
    <property type="entry name" value="Retrovirus zinc finger-like domains"/>
    <property type="match status" value="1"/>
</dbReference>
<dbReference type="GO" id="GO:0071036">
    <property type="term" value="P:nuclear polyadenylation-dependent snoRNA catabolic process"/>
    <property type="evidence" value="ECO:0007669"/>
    <property type="project" value="TreeGrafter"/>
</dbReference>
<evidence type="ECO:0000256" key="1">
    <source>
        <dbReference type="ARBA" id="ARBA00004123"/>
    </source>
</evidence>
<dbReference type="GO" id="GO:0071037">
    <property type="term" value="P:nuclear polyadenylation-dependent snRNA catabolic process"/>
    <property type="evidence" value="ECO:0007669"/>
    <property type="project" value="TreeGrafter"/>
</dbReference>
<dbReference type="GO" id="GO:0031499">
    <property type="term" value="C:TRAMP complex"/>
    <property type="evidence" value="ECO:0007669"/>
    <property type="project" value="TreeGrafter"/>
</dbReference>
<dbReference type="AlphaFoldDB" id="A0AAX4JVQ9"/>
<dbReference type="EMBL" id="CP144102">
    <property type="protein sequence ID" value="WWC89346.1"/>
    <property type="molecule type" value="Genomic_DNA"/>
</dbReference>
<feature type="compositionally biased region" description="Polar residues" evidence="9">
    <location>
        <begin position="99"/>
        <end position="112"/>
    </location>
</feature>
<evidence type="ECO:0000256" key="8">
    <source>
        <dbReference type="PROSITE-ProRule" id="PRU00047"/>
    </source>
</evidence>
<gene>
    <name evidence="11" type="ORF">L201_004268</name>
</gene>
<dbReference type="SMART" id="SM00343">
    <property type="entry name" value="ZnF_C2HC"/>
    <property type="match status" value="5"/>
</dbReference>
<feature type="compositionally biased region" description="Polar residues" evidence="9">
    <location>
        <begin position="123"/>
        <end position="146"/>
    </location>
</feature>
<evidence type="ECO:0000256" key="5">
    <source>
        <dbReference type="ARBA" id="ARBA00022771"/>
    </source>
</evidence>
<dbReference type="GO" id="GO:0071035">
    <property type="term" value="P:nuclear polyadenylation-dependent rRNA catabolic process"/>
    <property type="evidence" value="ECO:0007669"/>
    <property type="project" value="TreeGrafter"/>
</dbReference>
<feature type="compositionally biased region" description="Low complexity" evidence="9">
    <location>
        <begin position="790"/>
        <end position="810"/>
    </location>
</feature>
<evidence type="ECO:0000313" key="11">
    <source>
        <dbReference type="EMBL" id="WWC89346.1"/>
    </source>
</evidence>
<feature type="compositionally biased region" description="Basic and acidic residues" evidence="9">
    <location>
        <begin position="512"/>
        <end position="532"/>
    </location>
</feature>
<evidence type="ECO:0000256" key="7">
    <source>
        <dbReference type="ARBA" id="ARBA00023242"/>
    </source>
</evidence>
<feature type="domain" description="CCHC-type" evidence="10">
    <location>
        <begin position="280"/>
        <end position="295"/>
    </location>
</feature>
<name>A0AAX4JVQ9_9TREE</name>
<evidence type="ECO:0000259" key="10">
    <source>
        <dbReference type="PROSITE" id="PS50158"/>
    </source>
</evidence>
<feature type="compositionally biased region" description="Low complexity" evidence="9">
    <location>
        <begin position="14"/>
        <end position="24"/>
    </location>
</feature>
<sequence length="835" mass="90677">MSGPSTAGPSRNGSPGSSTYASSSFTPLPRSLLAGTGIRFSPTPPPESVFDTHPEAGPSKSSSKEDKEDGEIEEVGIAGGDIFIDEIPQSSPALPGTVEAQQNESTDTSNDHFQPPGLFGTTMMPSLTSTEAGPSVQIQKPKSISPINGKGKDKVSTSEEMDSSLLLPSHVLVDSIISPSKKTEVNGEADDQINDEDDLMEGLHFVDDDISKGSKRYFDPEEDETQEVEATFLATADQSKICQNCKRPGHRSKDCKHIICTTCGAEDSHERRDCPVVLVCFGCGGRGHRKQDCPDPSSRSSRRTGCDRCGSRDHTENTCHTIWRVYAYVSPNSRKEIMEEKVTSEGWEKEAIGGRSSDEWCYNCAKEGHLGDDCQKRRGSLARLTAPSAFSREMATRGPFFNPSFKRYDDLPIPTHSRFDDEEKDDYDELPFISGGYKNFGGSNAGKKTREKQKAKQIQLSRNQGGGSDDDDEPSWFDNNPSNRNGLSIRGRGRGGGGYSTPTNSRNGNGRRPWDSEYRERDREQSYSDRSGRNRYSNGSNSINRNNRGYKDDYNERNRDRSRSPQRSNPRHRNDSNSMPFSHGHLMDSSAPIPSSAPAKVISFGKLSEPGSSSRGGKESGSGAAKALINRALGNNTPSSNNNNSNSPNSSSSRKGKSPEKKIPVVEIPSSSSRSSRKKKNKSGEGKNHKEEKDWENEWRKQGNGGGKVENWGKELDNNLKELNGGIKIKGKSGELNSALGGRREQQQQQSTPSNNNPKNRKRKGGKGVGSEGNSNNVGGSGGKAKNKINKGSNTPNNSNNGGDNFPGEGRTVGGGGGGGRRTRNTGQRYHGGYD</sequence>
<dbReference type="RefSeq" id="XP_066076109.1">
    <property type="nucleotide sequence ID" value="XM_066220012.1"/>
</dbReference>
<accession>A0AAX4JVQ9</accession>
<keyword evidence="5 8" id="KW-0863">Zinc-finger</keyword>
<feature type="domain" description="CCHC-type" evidence="10">
    <location>
        <begin position="361"/>
        <end position="376"/>
    </location>
</feature>
<keyword evidence="4" id="KW-0677">Repeat</keyword>
<feature type="compositionally biased region" description="Gly residues" evidence="9">
    <location>
        <begin position="811"/>
        <end position="820"/>
    </location>
</feature>
<dbReference type="GeneID" id="91094938"/>
<feature type="compositionally biased region" description="Low complexity" evidence="9">
    <location>
        <begin position="534"/>
        <end position="547"/>
    </location>
</feature>
<dbReference type="GO" id="GO:0071038">
    <property type="term" value="P:TRAMP-dependent tRNA surveillance pathway"/>
    <property type="evidence" value="ECO:0007669"/>
    <property type="project" value="TreeGrafter"/>
</dbReference>
<feature type="compositionally biased region" description="Basic and acidic residues" evidence="9">
    <location>
        <begin position="682"/>
        <end position="701"/>
    </location>
</feature>
<feature type="compositionally biased region" description="Basic and acidic residues" evidence="9">
    <location>
        <begin position="304"/>
        <end position="313"/>
    </location>
</feature>
<feature type="region of interest" description="Disordered" evidence="9">
    <location>
        <begin position="287"/>
        <end position="313"/>
    </location>
</feature>
<keyword evidence="6" id="KW-0862">Zinc</keyword>
<dbReference type="InterPro" id="IPR051644">
    <property type="entry name" value="TRAMP_AT-DNA-binding"/>
</dbReference>
<feature type="domain" description="CCHC-type" evidence="10">
    <location>
        <begin position="242"/>
        <end position="256"/>
    </location>
</feature>
<feature type="compositionally biased region" description="Basic and acidic residues" evidence="9">
    <location>
        <begin position="711"/>
        <end position="720"/>
    </location>
</feature>
<evidence type="ECO:0000256" key="9">
    <source>
        <dbReference type="SAM" id="MobiDB-lite"/>
    </source>
</evidence>
<reference evidence="11 12" key="1">
    <citation type="submission" date="2024-01" db="EMBL/GenBank/DDBJ databases">
        <title>Comparative genomics of Cryptococcus and Kwoniella reveals pathogenesis evolution and contrasting modes of karyotype evolution via chromosome fusion or intercentromeric recombination.</title>
        <authorList>
            <person name="Coelho M.A."/>
            <person name="David-Palma M."/>
            <person name="Shea T."/>
            <person name="Bowers K."/>
            <person name="McGinley-Smith S."/>
            <person name="Mohammad A.W."/>
            <person name="Gnirke A."/>
            <person name="Yurkov A.M."/>
            <person name="Nowrousian M."/>
            <person name="Sun S."/>
            <person name="Cuomo C.A."/>
            <person name="Heitman J."/>
        </authorList>
    </citation>
    <scope>NUCLEOTIDE SEQUENCE [LARGE SCALE GENOMIC DNA]</scope>
    <source>
        <strain evidence="11 12">CBS 6074</strain>
    </source>
</reference>
<dbReference type="Pfam" id="PF00098">
    <property type="entry name" value="zf-CCHC"/>
    <property type="match status" value="2"/>
</dbReference>
<dbReference type="PROSITE" id="PS50158">
    <property type="entry name" value="ZF_CCHC"/>
    <property type="match status" value="3"/>
</dbReference>
<feature type="compositionally biased region" description="Low complexity" evidence="9">
    <location>
        <begin position="589"/>
        <end position="599"/>
    </location>
</feature>
<dbReference type="GO" id="GO:0003723">
    <property type="term" value="F:RNA binding"/>
    <property type="evidence" value="ECO:0007669"/>
    <property type="project" value="TreeGrafter"/>
</dbReference>
<keyword evidence="7" id="KW-0539">Nucleus</keyword>
<dbReference type="GO" id="GO:0071039">
    <property type="term" value="P:nuclear polyadenylation-dependent CUT catabolic process"/>
    <property type="evidence" value="ECO:0007669"/>
    <property type="project" value="TreeGrafter"/>
</dbReference>